<name>A0A0K8TRF0_TABBR</name>
<keyword evidence="5" id="KW-0597">Phosphoprotein</keyword>
<evidence type="ECO:0000256" key="6">
    <source>
        <dbReference type="ARBA" id="ARBA00030427"/>
    </source>
</evidence>
<evidence type="ECO:0000259" key="7">
    <source>
        <dbReference type="PROSITE" id="PS51203"/>
    </source>
</evidence>
<dbReference type="GO" id="GO:0005737">
    <property type="term" value="C:cytoplasm"/>
    <property type="evidence" value="ECO:0007669"/>
    <property type="project" value="UniProtKB-SubCell"/>
</dbReference>
<dbReference type="GO" id="GO:0051082">
    <property type="term" value="F:unfolded protein binding"/>
    <property type="evidence" value="ECO:0007669"/>
    <property type="project" value="TreeGrafter"/>
</dbReference>
<dbReference type="PROSITE" id="PS51203">
    <property type="entry name" value="CS"/>
    <property type="match status" value="1"/>
</dbReference>
<sequence length="296" mass="34423">MSFEIHDSMLMDILNDKRTIQGFMDAVFGFLARRTNFFRDDKWEEMIHPVCPKTSREDLVMIMMRKYMSHPRTVDVPLPISTIEVKTSNETQSNAGVETEVEEKILKQSDEQQACENQFQASEYYNGSACDKYCWSQTSSEVEVHVLLPENIKTSKDLKVTIDPQKILVRNSDNNKEIILEGKMREKIRNTDAVWTISKNKLQITLDKVKELWWDKFLEAENSIDVNKIDCTKPVEEFSEESQAAIEKLRWDEKQKLAGLPTSDDIKNQELLCKAWKAENSPFKGQPFDPTMVKFH</sequence>
<comment type="similarity">
    <text evidence="2">Belongs to the nudC family.</text>
</comment>
<dbReference type="EMBL" id="GDAI01000654">
    <property type="protein sequence ID" value="JAI16949.1"/>
    <property type="molecule type" value="mRNA"/>
</dbReference>
<reference evidence="8" key="1">
    <citation type="journal article" date="2015" name="Insect Biochem. Mol. Biol.">
        <title>An insight into the sialome of the horse fly, Tabanus bromius.</title>
        <authorList>
            <person name="Ribeiro J.M."/>
            <person name="Kazimirova M."/>
            <person name="Takac P."/>
            <person name="Andersen J.F."/>
            <person name="Francischetti I.M."/>
        </authorList>
    </citation>
    <scope>NUCLEOTIDE SEQUENCE</scope>
</reference>
<comment type="subcellular location">
    <subcellularLocation>
        <location evidence="1">Cytoplasm</location>
    </subcellularLocation>
</comment>
<dbReference type="GO" id="GO:0006457">
    <property type="term" value="P:protein folding"/>
    <property type="evidence" value="ECO:0007669"/>
    <property type="project" value="TreeGrafter"/>
</dbReference>
<dbReference type="PANTHER" id="PTHR12356">
    <property type="entry name" value="NUCLEAR MOVEMENT PROTEIN NUDC"/>
    <property type="match status" value="1"/>
</dbReference>
<evidence type="ECO:0000313" key="8">
    <source>
        <dbReference type="EMBL" id="JAI16949.1"/>
    </source>
</evidence>
<evidence type="ECO:0000256" key="5">
    <source>
        <dbReference type="ARBA" id="ARBA00022553"/>
    </source>
</evidence>
<dbReference type="InterPro" id="IPR037898">
    <property type="entry name" value="NudC_fam"/>
</dbReference>
<dbReference type="PANTHER" id="PTHR12356:SF3">
    <property type="entry name" value="NUCLEAR MIGRATION PROTEIN NUDC"/>
    <property type="match status" value="1"/>
</dbReference>
<dbReference type="CDD" id="cd06467">
    <property type="entry name" value="p23_NUDC_like"/>
    <property type="match status" value="1"/>
</dbReference>
<dbReference type="SUPFAM" id="SSF49764">
    <property type="entry name" value="HSP20-like chaperones"/>
    <property type="match status" value="1"/>
</dbReference>
<proteinExistence type="evidence at transcript level"/>
<dbReference type="Gene3D" id="2.60.40.790">
    <property type="match status" value="1"/>
</dbReference>
<feature type="domain" description="CS" evidence="7">
    <location>
        <begin position="128"/>
        <end position="218"/>
    </location>
</feature>
<dbReference type="Pfam" id="PF14050">
    <property type="entry name" value="Nudc_N"/>
    <property type="match status" value="1"/>
</dbReference>
<dbReference type="InterPro" id="IPR008978">
    <property type="entry name" value="HSP20-like_chaperone"/>
</dbReference>
<dbReference type="InterPro" id="IPR007052">
    <property type="entry name" value="CS_dom"/>
</dbReference>
<keyword evidence="4" id="KW-0963">Cytoplasm</keyword>
<dbReference type="AlphaFoldDB" id="A0A0K8TRF0"/>
<evidence type="ECO:0000256" key="4">
    <source>
        <dbReference type="ARBA" id="ARBA00022490"/>
    </source>
</evidence>
<dbReference type="InterPro" id="IPR025934">
    <property type="entry name" value="NudC_N_dom"/>
</dbReference>
<organism evidence="8">
    <name type="scientific">Tabanus bromius</name>
    <name type="common">Band-eyed brown horse fly</name>
    <dbReference type="NCBI Taxonomy" id="304241"/>
    <lineage>
        <taxon>Eukaryota</taxon>
        <taxon>Metazoa</taxon>
        <taxon>Ecdysozoa</taxon>
        <taxon>Arthropoda</taxon>
        <taxon>Hexapoda</taxon>
        <taxon>Insecta</taxon>
        <taxon>Pterygota</taxon>
        <taxon>Neoptera</taxon>
        <taxon>Endopterygota</taxon>
        <taxon>Diptera</taxon>
        <taxon>Brachycera</taxon>
        <taxon>Tabanomorpha</taxon>
        <taxon>Tabanoidea</taxon>
        <taxon>Tabanidae</taxon>
        <taxon>Tabanus</taxon>
    </lineage>
</organism>
<accession>A0A0K8TRF0</accession>
<evidence type="ECO:0000256" key="1">
    <source>
        <dbReference type="ARBA" id="ARBA00004496"/>
    </source>
</evidence>
<protein>
    <recommendedName>
        <fullName evidence="3">Nuclear migration protein nudC</fullName>
    </recommendedName>
    <alternativeName>
        <fullName evidence="6">Nuclear distribution protein C homolog</fullName>
    </alternativeName>
</protein>
<dbReference type="Pfam" id="PF04969">
    <property type="entry name" value="CS"/>
    <property type="match status" value="1"/>
</dbReference>
<evidence type="ECO:0000256" key="3">
    <source>
        <dbReference type="ARBA" id="ARBA00017641"/>
    </source>
</evidence>
<evidence type="ECO:0000256" key="2">
    <source>
        <dbReference type="ARBA" id="ARBA00010513"/>
    </source>
</evidence>